<dbReference type="GO" id="GO:0008270">
    <property type="term" value="F:zinc ion binding"/>
    <property type="evidence" value="ECO:0007669"/>
    <property type="project" value="UniProtKB-KW"/>
</dbReference>
<evidence type="ECO:0000256" key="5">
    <source>
        <dbReference type="SAM" id="MobiDB-lite"/>
    </source>
</evidence>
<accession>A0A445MDF3</accession>
<evidence type="ECO:0000256" key="2">
    <source>
        <dbReference type="ARBA" id="ARBA00022771"/>
    </source>
</evidence>
<evidence type="ECO:0000313" key="6">
    <source>
        <dbReference type="EMBL" id="RZR72236.1"/>
    </source>
</evidence>
<name>A0A445MDF3_ENSVE</name>
<dbReference type="AlphaFoldDB" id="A0A445MDF3"/>
<sequence length="416" mass="46134">MLGIADPSTATIPWWPRHGRAPAGDVTLTWLLHRNTFLRPFRRSSVSSLPFPSRVCPPSVPSEQQRRGGGGGRTRFLDWLRAERDMAVQAQHPAGLAFAPPDFRNRGGSYVIEDFQMLQDQRNTVGLYGGHLGGINNATVFSDPQSELTCNVSAKRKRPLEEPPMVMPQPNPDYDSNLASVLSPICYPDIAASDAGCQQSRLLESGGTSTSGRTLSPLTLNLVSQIVHHSVEIDSLIRLQVRSNERLQSGLEEARKRYFKALLWGMEQRAAKRLREKEAELEKARRKNSELEERVRQVATESEMWFAVARNNESIAASLRADIEQILLCNAAAAQVKEGYGDTDDDAQSCRSVEATGLKSTAPAPAPTGEIRRWPRAACKSCGQPIEKMQCTLPLFASYRTTKEEEEEDDFATSCH</sequence>
<dbReference type="PANTHER" id="PTHR42647:SF72">
    <property type="entry name" value="EF-HAND CALCIUM-BINDING DOMAIN-CONTAINING PROTEIN 4A"/>
    <property type="match status" value="1"/>
</dbReference>
<organism evidence="6">
    <name type="scientific">Ensete ventricosum</name>
    <name type="common">Abyssinian banana</name>
    <name type="synonym">Musa ensete</name>
    <dbReference type="NCBI Taxonomy" id="4639"/>
    <lineage>
        <taxon>Eukaryota</taxon>
        <taxon>Viridiplantae</taxon>
        <taxon>Streptophyta</taxon>
        <taxon>Embryophyta</taxon>
        <taxon>Tracheophyta</taxon>
        <taxon>Spermatophyta</taxon>
        <taxon>Magnoliopsida</taxon>
        <taxon>Liliopsida</taxon>
        <taxon>Zingiberales</taxon>
        <taxon>Musaceae</taxon>
        <taxon>Ensete</taxon>
    </lineage>
</organism>
<proteinExistence type="predicted"/>
<reference evidence="6" key="1">
    <citation type="journal article" date="2018" name="Data Brief">
        <title>Genome sequence data from 17 accessions of Ensete ventricosum, a staple food crop for millions in Ethiopia.</title>
        <authorList>
            <person name="Yemataw Z."/>
            <person name="Muzemil S."/>
            <person name="Ambachew D."/>
            <person name="Tripathi L."/>
            <person name="Tesfaye K."/>
            <person name="Chala A."/>
            <person name="Farbos A."/>
            <person name="O'Neill P."/>
            <person name="Moore K."/>
            <person name="Grant M."/>
            <person name="Studholme D.J."/>
        </authorList>
    </citation>
    <scope>NUCLEOTIDE SEQUENCE [LARGE SCALE GENOMIC DNA]</scope>
    <source>
        <tissue evidence="6">Leaf</tissue>
    </source>
</reference>
<keyword evidence="2" id="KW-0863">Zinc-finger</keyword>
<dbReference type="Proteomes" id="UP000290560">
    <property type="component" value="Unassembled WGS sequence"/>
</dbReference>
<dbReference type="EMBL" id="KV875650">
    <property type="protein sequence ID" value="RZR72236.1"/>
    <property type="molecule type" value="Genomic_DNA"/>
</dbReference>
<evidence type="ECO:0008006" key="7">
    <source>
        <dbReference type="Google" id="ProtNLM"/>
    </source>
</evidence>
<dbReference type="GO" id="GO:0004842">
    <property type="term" value="F:ubiquitin-protein transferase activity"/>
    <property type="evidence" value="ECO:0007669"/>
    <property type="project" value="TreeGrafter"/>
</dbReference>
<evidence type="ECO:0000256" key="3">
    <source>
        <dbReference type="ARBA" id="ARBA00022833"/>
    </source>
</evidence>
<keyword evidence="1" id="KW-0479">Metal-binding</keyword>
<keyword evidence="4" id="KW-0175">Coiled coil</keyword>
<dbReference type="PANTHER" id="PTHR42647">
    <property type="entry name" value="SBP (S-RIBONUCLEASE BINDING PROTEIN) FAMILY PROTEIN"/>
    <property type="match status" value="1"/>
</dbReference>
<evidence type="ECO:0000256" key="1">
    <source>
        <dbReference type="ARBA" id="ARBA00022723"/>
    </source>
</evidence>
<protein>
    <recommendedName>
        <fullName evidence="7">BOI-related E3 ubiquitin-protein ligase 2</fullName>
    </recommendedName>
</protein>
<evidence type="ECO:0000256" key="4">
    <source>
        <dbReference type="SAM" id="Coils"/>
    </source>
</evidence>
<keyword evidence="3" id="KW-0862">Zinc</keyword>
<feature type="region of interest" description="Disordered" evidence="5">
    <location>
        <begin position="52"/>
        <end position="73"/>
    </location>
</feature>
<feature type="coiled-coil region" evidence="4">
    <location>
        <begin position="267"/>
        <end position="301"/>
    </location>
</feature>
<gene>
    <name evidence="6" type="ORF">BHM03_00011528</name>
</gene>